<dbReference type="GO" id="GO:0005829">
    <property type="term" value="C:cytosol"/>
    <property type="evidence" value="ECO:0007669"/>
    <property type="project" value="TreeGrafter"/>
</dbReference>
<dbReference type="InterPro" id="IPR033911">
    <property type="entry name" value="MetRS_core"/>
</dbReference>
<keyword evidence="14" id="KW-0472">Membrane</keyword>
<dbReference type="GO" id="GO:0004825">
    <property type="term" value="F:methionine-tRNA ligase activity"/>
    <property type="evidence" value="ECO:0007669"/>
    <property type="project" value="UniProtKB-EC"/>
</dbReference>
<feature type="domain" description="Methionyl/Leucyl tRNA synthetase" evidence="15">
    <location>
        <begin position="13"/>
        <end position="396"/>
    </location>
</feature>
<reference evidence="16" key="1">
    <citation type="submission" date="2024-06" db="EMBL/GenBank/DDBJ databases">
        <title>Diversity, functionality, and evolutionary history of bacterial symbionts in false click beetles (Coleoptera, Throscidae).</title>
        <authorList>
            <person name="Wierz J.C."/>
            <person name="Malm H."/>
            <person name="Kaltenpoth M."/>
            <person name="Engl T."/>
        </authorList>
    </citation>
    <scope>NUCLEOTIDE SEQUENCE</scope>
    <source>
        <strain evidence="16">Tcar</strain>
    </source>
</reference>
<evidence type="ECO:0000256" key="5">
    <source>
        <dbReference type="ARBA" id="ARBA00022490"/>
    </source>
</evidence>
<dbReference type="InterPro" id="IPR015413">
    <property type="entry name" value="Methionyl/Leucyl_tRNA_Synth"/>
</dbReference>
<dbReference type="InterPro" id="IPR009080">
    <property type="entry name" value="tRNAsynth_Ia_anticodon-bd"/>
</dbReference>
<dbReference type="Gene3D" id="2.20.28.20">
    <property type="entry name" value="Methionyl-tRNA synthetase, Zn-domain"/>
    <property type="match status" value="1"/>
</dbReference>
<evidence type="ECO:0000259" key="15">
    <source>
        <dbReference type="Pfam" id="PF09334"/>
    </source>
</evidence>
<evidence type="ECO:0000256" key="3">
    <source>
        <dbReference type="ARBA" id="ARBA00012838"/>
    </source>
</evidence>
<dbReference type="InterPro" id="IPR014758">
    <property type="entry name" value="Met-tRNA_synth"/>
</dbReference>
<dbReference type="SUPFAM" id="SSF57770">
    <property type="entry name" value="Methionyl-tRNA synthetase (MetRS), Zn-domain"/>
    <property type="match status" value="1"/>
</dbReference>
<evidence type="ECO:0000256" key="11">
    <source>
        <dbReference type="ARBA" id="ARBA00030904"/>
    </source>
</evidence>
<dbReference type="EMBL" id="CP157896">
    <property type="protein sequence ID" value="XBT18709.1"/>
    <property type="molecule type" value="Genomic_DNA"/>
</dbReference>
<dbReference type="InterPro" id="IPR001412">
    <property type="entry name" value="aa-tRNA-synth_I_CS"/>
</dbReference>
<dbReference type="Pfam" id="PF09334">
    <property type="entry name" value="tRNA-synt_1g"/>
    <property type="match status" value="1"/>
</dbReference>
<dbReference type="InterPro" id="IPR023458">
    <property type="entry name" value="Met-tRNA_ligase_1"/>
</dbReference>
<keyword evidence="7 13" id="KW-0547">Nucleotide-binding</keyword>
<accession>A0AAU7QSM0</accession>
<dbReference type="InterPro" id="IPR014729">
    <property type="entry name" value="Rossmann-like_a/b/a_fold"/>
</dbReference>
<evidence type="ECO:0000256" key="1">
    <source>
        <dbReference type="ARBA" id="ARBA00003314"/>
    </source>
</evidence>
<comment type="catalytic activity">
    <reaction evidence="12">
        <text>tRNA(Met) + L-methionine + ATP = L-methionyl-tRNA(Met) + AMP + diphosphate</text>
        <dbReference type="Rhea" id="RHEA:13481"/>
        <dbReference type="Rhea" id="RHEA-COMP:9667"/>
        <dbReference type="Rhea" id="RHEA-COMP:9698"/>
        <dbReference type="ChEBI" id="CHEBI:30616"/>
        <dbReference type="ChEBI" id="CHEBI:33019"/>
        <dbReference type="ChEBI" id="CHEBI:57844"/>
        <dbReference type="ChEBI" id="CHEBI:78442"/>
        <dbReference type="ChEBI" id="CHEBI:78530"/>
        <dbReference type="ChEBI" id="CHEBI:456215"/>
        <dbReference type="EC" id="6.1.1.10"/>
    </reaction>
</comment>
<dbReference type="PROSITE" id="PS00178">
    <property type="entry name" value="AA_TRNA_LIGASE_I"/>
    <property type="match status" value="1"/>
</dbReference>
<evidence type="ECO:0000256" key="7">
    <source>
        <dbReference type="ARBA" id="ARBA00022741"/>
    </source>
</evidence>
<dbReference type="Gene3D" id="1.10.730.10">
    <property type="entry name" value="Isoleucyl-tRNA Synthetase, Domain 1"/>
    <property type="match status" value="1"/>
</dbReference>
<dbReference type="NCBIfam" id="TIGR00398">
    <property type="entry name" value="metG"/>
    <property type="match status" value="1"/>
</dbReference>
<dbReference type="SUPFAM" id="SSF52374">
    <property type="entry name" value="Nucleotidylyl transferase"/>
    <property type="match status" value="1"/>
</dbReference>
<sequence>MYIKRYNTSIKYYIITSALPYANNIIHIGHLAGVYIPSDLYVKFLIFLNKKVFFLSGSDEYGVSILLKSKINNLSPQFLVNKYYLLNKYIFKKFNIKFNSFIRTTSYIHKNYVKKCFNFFKKKKYIFKKKTLQFYDKINNQYLPDKYIIGICKYCKYKSYLDQCEKCGNFLDIKTIINPKSTINNNKLILKKTSNYFINIKKNYKFIKKWLKKNKYLWKNNTYKYAISLLKKKIKYRSITRNLKWGISIGKKKVLYVWFEALLGYITSLKNITKNYKYYWNNKFTKIIQFIGKDNIIFHIIIFPIILKYLKFKLPNNIISNEFLNFNNKKISSSKNHGIFCDYFIKKFPNKEDYLRFCLIYYSPENKDCNFYWKNFKDIINLKLNNIIGNYINRVLLFSKKNKYINIHFFYKKDNKINKYCLNILFKIKKYILEYKFKKSLYEYIKLSNFGNKHFNNNEIWKYKFKKKYIYNDIIIIYYIFQIMFLYLPNISIYILKILNIKQKKFKELKNNNFIKINLKKYNKIFNKI</sequence>
<evidence type="ECO:0000256" key="14">
    <source>
        <dbReference type="SAM" id="Phobius"/>
    </source>
</evidence>
<evidence type="ECO:0000256" key="10">
    <source>
        <dbReference type="ARBA" id="ARBA00023146"/>
    </source>
</evidence>
<keyword evidence="10 13" id="KW-0030">Aminoacyl-tRNA synthetase</keyword>
<evidence type="ECO:0000256" key="2">
    <source>
        <dbReference type="ARBA" id="ARBA00008258"/>
    </source>
</evidence>
<comment type="similarity">
    <text evidence="2">Belongs to the class-I aminoacyl-tRNA synthetase family. MetG type 1 subfamily.</text>
</comment>
<comment type="function">
    <text evidence="1">Is required not only for elongation of protein synthesis but also for the initiation of all mRNA translation through initiator tRNA(fMet) aminoacylation.</text>
</comment>
<evidence type="ECO:0000256" key="9">
    <source>
        <dbReference type="ARBA" id="ARBA00022917"/>
    </source>
</evidence>
<evidence type="ECO:0000313" key="16">
    <source>
        <dbReference type="EMBL" id="XBT18709.1"/>
    </source>
</evidence>
<dbReference type="AlphaFoldDB" id="A0AAU7QSM0"/>
<keyword evidence="6 13" id="KW-0436">Ligase</keyword>
<evidence type="ECO:0000256" key="8">
    <source>
        <dbReference type="ARBA" id="ARBA00022840"/>
    </source>
</evidence>
<dbReference type="GO" id="GO:0006431">
    <property type="term" value="P:methionyl-tRNA aminoacylation"/>
    <property type="evidence" value="ECO:0007669"/>
    <property type="project" value="InterPro"/>
</dbReference>
<gene>
    <name evidence="16" type="primary">metG</name>
    <name evidence="16" type="ORF">ABNO60_00095</name>
</gene>
<dbReference type="Gene3D" id="3.40.50.620">
    <property type="entry name" value="HUPs"/>
    <property type="match status" value="1"/>
</dbReference>
<dbReference type="SUPFAM" id="SSF47323">
    <property type="entry name" value="Anticodon-binding domain of a subclass of class I aminoacyl-tRNA synthetases"/>
    <property type="match status" value="1"/>
</dbReference>
<keyword evidence="9 13" id="KW-0648">Protein biosynthesis</keyword>
<keyword evidence="14" id="KW-1133">Transmembrane helix</keyword>
<protein>
    <recommendedName>
        <fullName evidence="4">Methionine--tRNA ligase</fullName>
        <ecNumber evidence="3">6.1.1.10</ecNumber>
    </recommendedName>
    <alternativeName>
        <fullName evidence="11">Methionyl-tRNA synthetase</fullName>
    </alternativeName>
</protein>
<name>A0AAU7QSM0_9FLAO</name>
<dbReference type="PANTHER" id="PTHR45765:SF1">
    <property type="entry name" value="METHIONINE--TRNA LIGASE, CYTOPLASMIC"/>
    <property type="match status" value="1"/>
</dbReference>
<dbReference type="EC" id="6.1.1.10" evidence="3"/>
<keyword evidence="5" id="KW-0963">Cytoplasm</keyword>
<dbReference type="PANTHER" id="PTHR45765">
    <property type="entry name" value="METHIONINE--TRNA LIGASE"/>
    <property type="match status" value="1"/>
</dbReference>
<organism evidence="16">
    <name type="scientific">Candidatus Shikimatogenerans sp. Tcar</name>
    <dbReference type="NCBI Taxonomy" id="3158565"/>
    <lineage>
        <taxon>Bacteria</taxon>
        <taxon>Pseudomonadati</taxon>
        <taxon>Bacteroidota</taxon>
        <taxon>Flavobacteriia</taxon>
        <taxon>Flavobacteriales</taxon>
        <taxon>Candidatus Shikimatogenerans</taxon>
    </lineage>
</organism>
<dbReference type="InterPro" id="IPR029038">
    <property type="entry name" value="MetRS_Zn"/>
</dbReference>
<proteinExistence type="inferred from homology"/>
<dbReference type="PRINTS" id="PR01041">
    <property type="entry name" value="TRNASYNTHMET"/>
</dbReference>
<evidence type="ECO:0000256" key="6">
    <source>
        <dbReference type="ARBA" id="ARBA00022598"/>
    </source>
</evidence>
<evidence type="ECO:0000256" key="4">
    <source>
        <dbReference type="ARBA" id="ARBA00018753"/>
    </source>
</evidence>
<dbReference type="GO" id="GO:0005524">
    <property type="term" value="F:ATP binding"/>
    <property type="evidence" value="ECO:0007669"/>
    <property type="project" value="UniProtKB-KW"/>
</dbReference>
<feature type="transmembrane region" description="Helical" evidence="14">
    <location>
        <begin position="476"/>
        <end position="496"/>
    </location>
</feature>
<evidence type="ECO:0000256" key="12">
    <source>
        <dbReference type="ARBA" id="ARBA00047364"/>
    </source>
</evidence>
<evidence type="ECO:0000256" key="13">
    <source>
        <dbReference type="RuleBase" id="RU363039"/>
    </source>
</evidence>
<keyword evidence="8 13" id="KW-0067">ATP-binding</keyword>
<keyword evidence="14" id="KW-0812">Transmembrane</keyword>